<dbReference type="EMBL" id="JAGETZ010000004">
    <property type="protein sequence ID" value="MBO2009362.1"/>
    <property type="molecule type" value="Genomic_DNA"/>
</dbReference>
<reference evidence="1 2" key="1">
    <citation type="submission" date="2021-03" db="EMBL/GenBank/DDBJ databases">
        <authorList>
            <person name="Kim M.K."/>
        </authorList>
    </citation>
    <scope>NUCLEOTIDE SEQUENCE [LARGE SCALE GENOMIC DNA]</scope>
    <source>
        <strain evidence="1 2">BT442</strain>
    </source>
</reference>
<name>A0ABS3QDP5_9BACT</name>
<gene>
    <name evidence="1" type="ORF">J4E00_09895</name>
</gene>
<accession>A0ABS3QDP5</accession>
<keyword evidence="2" id="KW-1185">Reference proteome</keyword>
<evidence type="ECO:0000313" key="2">
    <source>
        <dbReference type="Proteomes" id="UP000664369"/>
    </source>
</evidence>
<dbReference type="RefSeq" id="WP_208175000.1">
    <property type="nucleotide sequence ID" value="NZ_JAGETZ010000004.1"/>
</dbReference>
<dbReference type="Proteomes" id="UP000664369">
    <property type="component" value="Unassembled WGS sequence"/>
</dbReference>
<proteinExistence type="predicted"/>
<comment type="caution">
    <text evidence="1">The sequence shown here is derived from an EMBL/GenBank/DDBJ whole genome shotgun (WGS) entry which is preliminary data.</text>
</comment>
<sequence length="492" mass="51251">MKKAFTSFGSRAARCVWSVGGLLGAVLLGGPAGAQSVGIGTTTPDPAAVLDISSTGKGLLIPRLDSASRVAIANPPDGLMVFQTNFRKGFWYALSGIWVYIPNSISVPGDNLGNHQATQPITFQTPDGDKVLLSNMGVNGSKISHGAGWSFDSYAGPGQGSAAAQGQFRFLTTPAAGGYAERLRIAPGGNVGIGTSNPNYALDVNGTVNAANALFVDGASLNTGLTRALRFGGGGSGEAIASNRPAGSVNRFGLDFYTNNLPRLSVVVNGNVGIGTQNPSARLEVNGSAYINAENSGLVVDGGGQRRVGLMKYAGREGGIWRAGNTRFEIGRVNATDLTAANGTNTFVTDLYVAGNGNVGVGNTAPQQKLDVSGDITTENLILRNFNSNQSTLLAIRGSDGRIGQPLTTSASFSLPAIRSSSVVFNHNLGFRPVLMLSIETNDTPEANGFLKSPISVSYQHIDNNSLRIYVYNSDSNVFNTSDFVVHAVVIR</sequence>
<organism evidence="1 2">
    <name type="scientific">Hymenobacter negativus</name>
    <dbReference type="NCBI Taxonomy" id="2795026"/>
    <lineage>
        <taxon>Bacteria</taxon>
        <taxon>Pseudomonadati</taxon>
        <taxon>Bacteroidota</taxon>
        <taxon>Cytophagia</taxon>
        <taxon>Cytophagales</taxon>
        <taxon>Hymenobacteraceae</taxon>
        <taxon>Hymenobacter</taxon>
    </lineage>
</organism>
<evidence type="ECO:0000313" key="1">
    <source>
        <dbReference type="EMBL" id="MBO2009362.1"/>
    </source>
</evidence>
<protein>
    <submittedName>
        <fullName evidence="1">Uncharacterized protein</fullName>
    </submittedName>
</protein>